<reference evidence="2 3" key="1">
    <citation type="submission" date="2021-06" db="EMBL/GenBank/DDBJ databases">
        <authorList>
            <person name="Palmer J.M."/>
        </authorList>
    </citation>
    <scope>NUCLEOTIDE SEQUENCE [LARGE SCALE GENOMIC DNA]</scope>
    <source>
        <strain evidence="2 3">AS_MEX2019</strain>
        <tissue evidence="2">Muscle</tissue>
    </source>
</reference>
<dbReference type="Proteomes" id="UP001469553">
    <property type="component" value="Unassembled WGS sequence"/>
</dbReference>
<dbReference type="Pfam" id="PF00780">
    <property type="entry name" value="CNH"/>
    <property type="match status" value="1"/>
</dbReference>
<evidence type="ECO:0000313" key="3">
    <source>
        <dbReference type="Proteomes" id="UP001469553"/>
    </source>
</evidence>
<protein>
    <recommendedName>
        <fullName evidence="1">CNH domain-containing protein</fullName>
    </recommendedName>
</protein>
<accession>A0ABV0Z5X0</accession>
<evidence type="ECO:0000313" key="2">
    <source>
        <dbReference type="EMBL" id="MEQ2301252.1"/>
    </source>
</evidence>
<comment type="caution">
    <text evidence="2">The sequence shown here is derived from an EMBL/GenBank/DDBJ whole genome shotgun (WGS) entry which is preliminary data.</text>
</comment>
<dbReference type="InterPro" id="IPR001180">
    <property type="entry name" value="CNH_dom"/>
</dbReference>
<sequence>PVPLLPPPEDSVAEAGLQLIACFCLLLQKLLGNSLLKLEGDDRLDINCTLPLTDQIVLVGSEEGLYALNVIKNSLTHIPGLGSVFQIQIIKEQEKLLMIVGDERALCLVEIKRVKQSLAQSHLPSQTELAPYIFETVKGCHLFAAGRVDNGPCICAAMPNKITILRYNDNLNKYCIRKVSLTVWWRNMKCLKKKKDKTRVDTN</sequence>
<feature type="domain" description="CNH" evidence="1">
    <location>
        <begin position="54"/>
        <end position="177"/>
    </location>
</feature>
<evidence type="ECO:0000259" key="1">
    <source>
        <dbReference type="Pfam" id="PF00780"/>
    </source>
</evidence>
<organism evidence="2 3">
    <name type="scientific">Ameca splendens</name>
    <dbReference type="NCBI Taxonomy" id="208324"/>
    <lineage>
        <taxon>Eukaryota</taxon>
        <taxon>Metazoa</taxon>
        <taxon>Chordata</taxon>
        <taxon>Craniata</taxon>
        <taxon>Vertebrata</taxon>
        <taxon>Euteleostomi</taxon>
        <taxon>Actinopterygii</taxon>
        <taxon>Neopterygii</taxon>
        <taxon>Teleostei</taxon>
        <taxon>Neoteleostei</taxon>
        <taxon>Acanthomorphata</taxon>
        <taxon>Ovalentaria</taxon>
        <taxon>Atherinomorphae</taxon>
        <taxon>Cyprinodontiformes</taxon>
        <taxon>Goodeidae</taxon>
        <taxon>Ameca</taxon>
    </lineage>
</organism>
<gene>
    <name evidence="2" type="ORF">AMECASPLE_033995</name>
</gene>
<keyword evidence="3" id="KW-1185">Reference proteome</keyword>
<dbReference type="EMBL" id="JAHRIP010051749">
    <property type="protein sequence ID" value="MEQ2301252.1"/>
    <property type="molecule type" value="Genomic_DNA"/>
</dbReference>
<proteinExistence type="predicted"/>
<name>A0ABV0Z5X0_9TELE</name>
<feature type="non-terminal residue" evidence="2">
    <location>
        <position position="1"/>
    </location>
</feature>